<dbReference type="AlphaFoldDB" id="A0A6J4TJ46"/>
<accession>A0A6J4TJ46</accession>
<organism evidence="1">
    <name type="scientific">uncultured Thermoleophilia bacterium</name>
    <dbReference type="NCBI Taxonomy" id="1497501"/>
    <lineage>
        <taxon>Bacteria</taxon>
        <taxon>Bacillati</taxon>
        <taxon>Actinomycetota</taxon>
        <taxon>Thermoleophilia</taxon>
        <taxon>environmental samples</taxon>
    </lineage>
</organism>
<proteinExistence type="predicted"/>
<sequence length="85" mass="8943">MDARSQAVLELPEIRVSLARETGFEGGRVLAETLEPSPDPVVVAGRQSDTAEAIGLLERRAAPRTTGAHDVRGAARRAARGGVLL</sequence>
<evidence type="ECO:0000313" key="1">
    <source>
        <dbReference type="EMBL" id="CAA9523427.1"/>
    </source>
</evidence>
<dbReference type="EMBL" id="CADCWC010000063">
    <property type="protein sequence ID" value="CAA9523427.1"/>
    <property type="molecule type" value="Genomic_DNA"/>
</dbReference>
<reference evidence="1" key="1">
    <citation type="submission" date="2020-02" db="EMBL/GenBank/DDBJ databases">
        <authorList>
            <person name="Meier V. D."/>
        </authorList>
    </citation>
    <scope>NUCLEOTIDE SEQUENCE</scope>
    <source>
        <strain evidence="1">AVDCRST_MAG79</strain>
    </source>
</reference>
<gene>
    <name evidence="1" type="ORF">AVDCRST_MAG79-336</name>
</gene>
<name>A0A6J4TJ46_9ACTN</name>
<feature type="non-terminal residue" evidence="1">
    <location>
        <position position="85"/>
    </location>
</feature>
<protein>
    <submittedName>
        <fullName evidence="1">Uncharacterized protein</fullName>
    </submittedName>
</protein>